<keyword evidence="5 7" id="KW-1133">Transmembrane helix</keyword>
<comment type="subcellular location">
    <subcellularLocation>
        <location evidence="1 7">Cell membrane</location>
        <topology evidence="1 7">Multi-pass membrane protein</topology>
    </subcellularLocation>
</comment>
<evidence type="ECO:0000256" key="3">
    <source>
        <dbReference type="ARBA" id="ARBA00022475"/>
    </source>
</evidence>
<dbReference type="InterPro" id="IPR000515">
    <property type="entry name" value="MetI-like"/>
</dbReference>
<dbReference type="PANTHER" id="PTHR43744">
    <property type="entry name" value="ABC TRANSPORTER PERMEASE PROTEIN MG189-RELATED-RELATED"/>
    <property type="match status" value="1"/>
</dbReference>
<feature type="domain" description="ABC transmembrane type-1" evidence="8">
    <location>
        <begin position="83"/>
        <end position="274"/>
    </location>
</feature>
<evidence type="ECO:0000256" key="4">
    <source>
        <dbReference type="ARBA" id="ARBA00022692"/>
    </source>
</evidence>
<feature type="transmembrane region" description="Helical" evidence="7">
    <location>
        <begin position="118"/>
        <end position="139"/>
    </location>
</feature>
<organism evidence="9 10">
    <name type="scientific">Paenibacillus montaniterrae</name>
    <dbReference type="NCBI Taxonomy" id="429341"/>
    <lineage>
        <taxon>Bacteria</taxon>
        <taxon>Bacillati</taxon>
        <taxon>Bacillota</taxon>
        <taxon>Bacilli</taxon>
        <taxon>Bacillales</taxon>
        <taxon>Paenibacillaceae</taxon>
        <taxon>Paenibacillus</taxon>
    </lineage>
</organism>
<proteinExistence type="inferred from homology"/>
<protein>
    <submittedName>
        <fullName evidence="9">ABC transporter permease</fullName>
    </submittedName>
</protein>
<keyword evidence="10" id="KW-1185">Reference proteome</keyword>
<keyword evidence="4 7" id="KW-0812">Transmembrane</keyword>
<evidence type="ECO:0000256" key="6">
    <source>
        <dbReference type="ARBA" id="ARBA00023136"/>
    </source>
</evidence>
<evidence type="ECO:0000313" key="9">
    <source>
        <dbReference type="EMBL" id="GIP16474.1"/>
    </source>
</evidence>
<dbReference type="AlphaFoldDB" id="A0A919YQP3"/>
<feature type="transmembrane region" description="Helical" evidence="7">
    <location>
        <begin position="82"/>
        <end position="106"/>
    </location>
</feature>
<gene>
    <name evidence="9" type="ORF">J40TS1_21160</name>
</gene>
<keyword evidence="3" id="KW-1003">Cell membrane</keyword>
<evidence type="ECO:0000259" key="8">
    <source>
        <dbReference type="PROSITE" id="PS50928"/>
    </source>
</evidence>
<name>A0A919YQP3_9BACL</name>
<comment type="caution">
    <text evidence="9">The sequence shown here is derived from an EMBL/GenBank/DDBJ whole genome shotgun (WGS) entry which is preliminary data.</text>
</comment>
<dbReference type="Proteomes" id="UP000683139">
    <property type="component" value="Unassembled WGS sequence"/>
</dbReference>
<evidence type="ECO:0000313" key="10">
    <source>
        <dbReference type="Proteomes" id="UP000683139"/>
    </source>
</evidence>
<accession>A0A919YQP3</accession>
<dbReference type="GO" id="GO:0005886">
    <property type="term" value="C:plasma membrane"/>
    <property type="evidence" value="ECO:0007669"/>
    <property type="project" value="UniProtKB-SubCell"/>
</dbReference>
<keyword evidence="2 7" id="KW-0813">Transport</keyword>
<dbReference type="PROSITE" id="PS50928">
    <property type="entry name" value="ABC_TM1"/>
    <property type="match status" value="1"/>
</dbReference>
<dbReference type="CDD" id="cd06261">
    <property type="entry name" value="TM_PBP2"/>
    <property type="match status" value="1"/>
</dbReference>
<evidence type="ECO:0000256" key="2">
    <source>
        <dbReference type="ARBA" id="ARBA00022448"/>
    </source>
</evidence>
<feature type="transmembrane region" description="Helical" evidence="7">
    <location>
        <begin position="249"/>
        <end position="272"/>
    </location>
</feature>
<dbReference type="InterPro" id="IPR035906">
    <property type="entry name" value="MetI-like_sf"/>
</dbReference>
<dbReference type="GO" id="GO:0055085">
    <property type="term" value="P:transmembrane transport"/>
    <property type="evidence" value="ECO:0007669"/>
    <property type="project" value="InterPro"/>
</dbReference>
<keyword evidence="6 7" id="KW-0472">Membrane</keyword>
<evidence type="ECO:0000256" key="7">
    <source>
        <dbReference type="RuleBase" id="RU363032"/>
    </source>
</evidence>
<dbReference type="SUPFAM" id="SSF161098">
    <property type="entry name" value="MetI-like"/>
    <property type="match status" value="1"/>
</dbReference>
<dbReference type="Gene3D" id="1.10.3720.10">
    <property type="entry name" value="MetI-like"/>
    <property type="match status" value="1"/>
</dbReference>
<dbReference type="EMBL" id="BOSE01000003">
    <property type="protein sequence ID" value="GIP16474.1"/>
    <property type="molecule type" value="Genomic_DNA"/>
</dbReference>
<evidence type="ECO:0000256" key="5">
    <source>
        <dbReference type="ARBA" id="ARBA00022989"/>
    </source>
</evidence>
<feature type="transmembrane region" description="Helical" evidence="7">
    <location>
        <begin position="12"/>
        <end position="38"/>
    </location>
</feature>
<sequence length="289" mass="32086">MVSRLRSIRRKIDWGGIVLYTFLTAFGLLMLMPLVYLASTALKPISELFLFPPRFFVMNPTLVNFRDLLLVTGTSTVPFIRFIFNSIIVTAGIVGGGVIISALAAYPLAKHNMVFKKFFFDLIVASLMFSPLVLQIPQYLIMSKSGLMNTYFALILPYLAAPVGMFLMVQFLRQIPDALLEAARIDGASEWKIFWSIVMPMLKPAIATFALFSFITAWNDPYPAMVYTTSENMKSLPLAIQTIQGGVGVIARVGTFAAASFLMIIPTLLVFIGTQRMVLQTMAHSGLKE</sequence>
<feature type="transmembrane region" description="Helical" evidence="7">
    <location>
        <begin position="193"/>
        <end position="218"/>
    </location>
</feature>
<feature type="transmembrane region" description="Helical" evidence="7">
    <location>
        <begin position="151"/>
        <end position="172"/>
    </location>
</feature>
<dbReference type="Pfam" id="PF00528">
    <property type="entry name" value="BPD_transp_1"/>
    <property type="match status" value="1"/>
</dbReference>
<evidence type="ECO:0000256" key="1">
    <source>
        <dbReference type="ARBA" id="ARBA00004651"/>
    </source>
</evidence>
<reference evidence="9" key="1">
    <citation type="submission" date="2021-03" db="EMBL/GenBank/DDBJ databases">
        <title>Antimicrobial resistance genes in bacteria isolated from Japanese honey, and their potential for conferring macrolide and lincosamide resistance in the American foulbrood pathogen Paenibacillus larvae.</title>
        <authorList>
            <person name="Okamoto M."/>
            <person name="Kumagai M."/>
            <person name="Kanamori H."/>
            <person name="Takamatsu D."/>
        </authorList>
    </citation>
    <scope>NUCLEOTIDE SEQUENCE</scope>
    <source>
        <strain evidence="9">J40TS1</strain>
    </source>
</reference>
<dbReference type="PANTHER" id="PTHR43744:SF1">
    <property type="entry name" value="BINDING-PROTEIN-DEPENDENT TRANSPORT SYSTEMS INNER MEMBRANE COMPONENT"/>
    <property type="match status" value="1"/>
</dbReference>
<comment type="similarity">
    <text evidence="7">Belongs to the binding-protein-dependent transport system permease family.</text>
</comment>